<evidence type="ECO:0000313" key="2">
    <source>
        <dbReference type="EMBL" id="KAF1920180.1"/>
    </source>
</evidence>
<dbReference type="GO" id="GO:0016301">
    <property type="term" value="F:kinase activity"/>
    <property type="evidence" value="ECO:0007669"/>
    <property type="project" value="UniProtKB-KW"/>
</dbReference>
<dbReference type="InterPro" id="IPR018865">
    <property type="entry name" value="STK19-like"/>
</dbReference>
<proteinExistence type="inferred from homology"/>
<keyword evidence="3" id="KW-1185">Reference proteome</keyword>
<evidence type="ECO:0000313" key="3">
    <source>
        <dbReference type="Proteomes" id="UP000800096"/>
    </source>
</evidence>
<name>A0A6A5QZ90_AMPQU</name>
<dbReference type="Pfam" id="PF10494">
    <property type="entry name" value="Stk19"/>
    <property type="match status" value="1"/>
</dbReference>
<sequence length="222" mass="24226">MRLCGNTTICPLRSRYVFTMNNNPTSVSITASAFTPSELSSLIAVGFLTSSTAISPHSLALVSQRTTSLASISSSGSRHAAGSLEAIGGASATQHIHGGTSFNASRAALTTYNFSLPNTGTHLKLLMGARMHLVDLVKKTKYKEMLLTALRERWEGGVEVHSERDERKKARGEFSGVLPGRTRKWRQYYGMRFEWILEECLGAGLLELFETGSVGRAVRISR</sequence>
<protein>
    <submittedName>
        <fullName evidence="2">Serine-threonine protein kinase 19</fullName>
    </submittedName>
</protein>
<keyword evidence="2" id="KW-0808">Transferase</keyword>
<dbReference type="GO" id="GO:0046579">
    <property type="term" value="P:positive regulation of Ras protein signal transduction"/>
    <property type="evidence" value="ECO:0007669"/>
    <property type="project" value="TreeGrafter"/>
</dbReference>
<evidence type="ECO:0000256" key="1">
    <source>
        <dbReference type="ARBA" id="ARBA00093458"/>
    </source>
</evidence>
<dbReference type="AlphaFoldDB" id="A0A6A5QZ90"/>
<gene>
    <name evidence="2" type="ORF">BDU57DRAFT_5966</name>
</gene>
<dbReference type="OrthoDB" id="3980126at2759"/>
<organism evidence="2 3">
    <name type="scientific">Ampelomyces quisqualis</name>
    <name type="common">Powdery mildew agent</name>
    <dbReference type="NCBI Taxonomy" id="50730"/>
    <lineage>
        <taxon>Eukaryota</taxon>
        <taxon>Fungi</taxon>
        <taxon>Dikarya</taxon>
        <taxon>Ascomycota</taxon>
        <taxon>Pezizomycotina</taxon>
        <taxon>Dothideomycetes</taxon>
        <taxon>Pleosporomycetidae</taxon>
        <taxon>Pleosporales</taxon>
        <taxon>Pleosporineae</taxon>
        <taxon>Phaeosphaeriaceae</taxon>
        <taxon>Ampelomyces</taxon>
    </lineage>
</organism>
<dbReference type="EMBL" id="ML979132">
    <property type="protein sequence ID" value="KAF1920180.1"/>
    <property type="molecule type" value="Genomic_DNA"/>
</dbReference>
<dbReference type="Proteomes" id="UP000800096">
    <property type="component" value="Unassembled WGS sequence"/>
</dbReference>
<reference evidence="2" key="1">
    <citation type="journal article" date="2020" name="Stud. Mycol.">
        <title>101 Dothideomycetes genomes: a test case for predicting lifestyles and emergence of pathogens.</title>
        <authorList>
            <person name="Haridas S."/>
            <person name="Albert R."/>
            <person name="Binder M."/>
            <person name="Bloem J."/>
            <person name="Labutti K."/>
            <person name="Salamov A."/>
            <person name="Andreopoulos B."/>
            <person name="Baker S."/>
            <person name="Barry K."/>
            <person name="Bills G."/>
            <person name="Bluhm B."/>
            <person name="Cannon C."/>
            <person name="Castanera R."/>
            <person name="Culley D."/>
            <person name="Daum C."/>
            <person name="Ezra D."/>
            <person name="Gonzalez J."/>
            <person name="Henrissat B."/>
            <person name="Kuo A."/>
            <person name="Liang C."/>
            <person name="Lipzen A."/>
            <person name="Lutzoni F."/>
            <person name="Magnuson J."/>
            <person name="Mondo S."/>
            <person name="Nolan M."/>
            <person name="Ohm R."/>
            <person name="Pangilinan J."/>
            <person name="Park H.-J."/>
            <person name="Ramirez L."/>
            <person name="Alfaro M."/>
            <person name="Sun H."/>
            <person name="Tritt A."/>
            <person name="Yoshinaga Y."/>
            <person name="Zwiers L.-H."/>
            <person name="Turgeon B."/>
            <person name="Goodwin S."/>
            <person name="Spatafora J."/>
            <person name="Crous P."/>
            <person name="Grigoriev I."/>
        </authorList>
    </citation>
    <scope>NUCLEOTIDE SEQUENCE</scope>
    <source>
        <strain evidence="2">HMLAC05119</strain>
    </source>
</reference>
<comment type="similarity">
    <text evidence="1">Belongs to the STK19 family.</text>
</comment>
<keyword evidence="2" id="KW-0418">Kinase</keyword>
<dbReference type="PANTHER" id="PTHR15243:SF0">
    <property type="entry name" value="SERINE_THREONINE-PROTEIN KINASE 19"/>
    <property type="match status" value="1"/>
</dbReference>
<accession>A0A6A5QZ90</accession>
<dbReference type="PANTHER" id="PTHR15243">
    <property type="entry name" value="SERINE/THREONINE-PROTEIN KINASE 19"/>
    <property type="match status" value="1"/>
</dbReference>